<dbReference type="PATRIC" id="fig|1423796.3.peg.350"/>
<dbReference type="Pfam" id="PF08951">
    <property type="entry name" value="EntA_Immun"/>
    <property type="match status" value="1"/>
</dbReference>
<dbReference type="STRING" id="1423796.FC24_GL000339"/>
<dbReference type="AlphaFoldDB" id="A0A0R2D5G8"/>
<evidence type="ECO:0000313" key="3">
    <source>
        <dbReference type="Proteomes" id="UP000051638"/>
    </source>
</evidence>
<protein>
    <recommendedName>
        <fullName evidence="4">Prebacteriocin</fullName>
    </recommendedName>
</protein>
<gene>
    <name evidence="2" type="ORF">FC24_GL000339</name>
</gene>
<dbReference type="SUPFAM" id="SSF109797">
    <property type="entry name" value="Bacteriocin immunity protein-like"/>
    <property type="match status" value="1"/>
</dbReference>
<proteinExistence type="predicted"/>
<organism evidence="2 3">
    <name type="scientific">Loigolactobacillus rennini DSM 20253</name>
    <dbReference type="NCBI Taxonomy" id="1423796"/>
    <lineage>
        <taxon>Bacteria</taxon>
        <taxon>Bacillati</taxon>
        <taxon>Bacillota</taxon>
        <taxon>Bacilli</taxon>
        <taxon>Lactobacillales</taxon>
        <taxon>Lactobacillaceae</taxon>
        <taxon>Loigolactobacillus</taxon>
    </lineage>
</organism>
<dbReference type="Gene3D" id="1.20.1440.50">
    <property type="entry name" value="Ta0600-like"/>
    <property type="match status" value="1"/>
</dbReference>
<comment type="caution">
    <text evidence="2">The sequence shown here is derived from an EMBL/GenBank/DDBJ whole genome shotgun (WGS) entry which is preliminary data.</text>
</comment>
<evidence type="ECO:0008006" key="4">
    <source>
        <dbReference type="Google" id="ProtNLM"/>
    </source>
</evidence>
<dbReference type="InterPro" id="IPR023130">
    <property type="entry name" value="Ta0600-like_sf"/>
</dbReference>
<reference evidence="2 3" key="1">
    <citation type="journal article" date="2015" name="Genome Announc.">
        <title>Expanding the biotechnology potential of lactobacilli through comparative genomics of 213 strains and associated genera.</title>
        <authorList>
            <person name="Sun Z."/>
            <person name="Harris H.M."/>
            <person name="McCann A."/>
            <person name="Guo C."/>
            <person name="Argimon S."/>
            <person name="Zhang W."/>
            <person name="Yang X."/>
            <person name="Jeffery I.B."/>
            <person name="Cooney J.C."/>
            <person name="Kagawa T.F."/>
            <person name="Liu W."/>
            <person name="Song Y."/>
            <person name="Salvetti E."/>
            <person name="Wrobel A."/>
            <person name="Rasinkangas P."/>
            <person name="Parkhill J."/>
            <person name="Rea M.C."/>
            <person name="O'Sullivan O."/>
            <person name="Ritari J."/>
            <person name="Douillard F.P."/>
            <person name="Paul Ross R."/>
            <person name="Yang R."/>
            <person name="Briner A.E."/>
            <person name="Felis G.E."/>
            <person name="de Vos W.M."/>
            <person name="Barrangou R."/>
            <person name="Klaenhammer T.R."/>
            <person name="Caufield P.W."/>
            <person name="Cui Y."/>
            <person name="Zhang H."/>
            <person name="O'Toole P.W."/>
        </authorList>
    </citation>
    <scope>NUCLEOTIDE SEQUENCE [LARGE SCALE GENOMIC DNA]</scope>
    <source>
        <strain evidence="2 3">DSM 20253</strain>
    </source>
</reference>
<evidence type="ECO:0000313" key="2">
    <source>
        <dbReference type="EMBL" id="KRM99374.1"/>
    </source>
</evidence>
<dbReference type="EMBL" id="AYYI01000015">
    <property type="protein sequence ID" value="KRM99374.1"/>
    <property type="molecule type" value="Genomic_DNA"/>
</dbReference>
<dbReference type="GO" id="GO:0030153">
    <property type="term" value="P:bacteriocin immunity"/>
    <property type="evidence" value="ECO:0007669"/>
    <property type="project" value="UniProtKB-KW"/>
</dbReference>
<name>A0A0R2D5G8_9LACO</name>
<dbReference type="Proteomes" id="UP000051638">
    <property type="component" value="Unassembled WGS sequence"/>
</dbReference>
<dbReference type="InterPro" id="IPR015046">
    <property type="entry name" value="LciA_Immunity-like"/>
</dbReference>
<keyword evidence="1" id="KW-0079">Bacteriocin immunity</keyword>
<evidence type="ECO:0000256" key="1">
    <source>
        <dbReference type="ARBA" id="ARBA00023025"/>
    </source>
</evidence>
<keyword evidence="3" id="KW-1185">Reference proteome</keyword>
<accession>A0A0R2D5G8</accession>
<sequence length="103" mass="11319">MAVMAKQAKAEQLMAQLSAAYSDSVVKRLPILRDYLLKAASGLNRSGDAALVASKLYQKLALYQSVHKQAMPPAIALLQQQLKKQALKYDATAIIATLFPFWL</sequence>